<feature type="transmembrane region" description="Helical" evidence="1">
    <location>
        <begin position="6"/>
        <end position="24"/>
    </location>
</feature>
<dbReference type="SUPFAM" id="SSF110296">
    <property type="entry name" value="Oligoxyloglucan reducing end-specific cellobiohydrolase"/>
    <property type="match status" value="1"/>
</dbReference>
<keyword evidence="1" id="KW-1133">Transmembrane helix</keyword>
<dbReference type="AlphaFoldDB" id="A0A1I4N904"/>
<accession>A0A1I4N904</accession>
<gene>
    <name evidence="2" type="ORF">SAMN04487943_10839</name>
</gene>
<evidence type="ECO:0000313" key="3">
    <source>
        <dbReference type="Proteomes" id="UP000198565"/>
    </source>
</evidence>
<protein>
    <submittedName>
        <fullName evidence="2">BNR/Asp-box repeat-containing protein</fullName>
    </submittedName>
</protein>
<dbReference type="InterPro" id="IPR002860">
    <property type="entry name" value="BNR_rpt"/>
</dbReference>
<name>A0A1I4N904_9BACI</name>
<sequence length="309" mass="35375">MVQKVLIVLSCMIGLAIIMSMFYYQRREPIPLPSAIVEQNQPDEENATTEKAPLVPINVEDRIGYSLQNDDLQITYDDGNTWTLVPIEKDKLFEGEYQGNKTELIDNSFILTENDTAFLYSEGVVKVIHSQNQGETWDETVVSDRVPSIRFRKVVFLDDQFWYVIFSADRTMSSEVSFIYITTNQGESWQSINIPDTTRLIADGGFVDAKTGFMSYGTINPQEPSLYVTNDQGETWEQAVFDMPSKYDRVFVIARAPFKEEDHLALIMDQGPNGDYYRDGLIRAKFISTDNGHTWEFSEEVEPENEEEG</sequence>
<proteinExistence type="predicted"/>
<dbReference type="Proteomes" id="UP000198565">
    <property type="component" value="Unassembled WGS sequence"/>
</dbReference>
<evidence type="ECO:0000256" key="1">
    <source>
        <dbReference type="SAM" id="Phobius"/>
    </source>
</evidence>
<dbReference type="InterPro" id="IPR015943">
    <property type="entry name" value="WD40/YVTN_repeat-like_dom_sf"/>
</dbReference>
<keyword evidence="1" id="KW-0812">Transmembrane</keyword>
<dbReference type="STRING" id="334253.SAMN04487943_10839"/>
<evidence type="ECO:0000313" key="2">
    <source>
        <dbReference type="EMBL" id="SFM12032.1"/>
    </source>
</evidence>
<dbReference type="EMBL" id="FOTR01000008">
    <property type="protein sequence ID" value="SFM12032.1"/>
    <property type="molecule type" value="Genomic_DNA"/>
</dbReference>
<organism evidence="2 3">
    <name type="scientific">Gracilibacillus orientalis</name>
    <dbReference type="NCBI Taxonomy" id="334253"/>
    <lineage>
        <taxon>Bacteria</taxon>
        <taxon>Bacillati</taxon>
        <taxon>Bacillota</taxon>
        <taxon>Bacilli</taxon>
        <taxon>Bacillales</taxon>
        <taxon>Bacillaceae</taxon>
        <taxon>Gracilibacillus</taxon>
    </lineage>
</organism>
<reference evidence="3" key="1">
    <citation type="submission" date="2016-10" db="EMBL/GenBank/DDBJ databases">
        <authorList>
            <person name="Varghese N."/>
            <person name="Submissions S."/>
        </authorList>
    </citation>
    <scope>NUCLEOTIDE SEQUENCE [LARGE SCALE GENOMIC DNA]</scope>
    <source>
        <strain evidence="3">CGMCC 1.4250</strain>
    </source>
</reference>
<dbReference type="Gene3D" id="2.130.10.10">
    <property type="entry name" value="YVTN repeat-like/Quinoprotein amine dehydrogenase"/>
    <property type="match status" value="1"/>
</dbReference>
<keyword evidence="3" id="KW-1185">Reference proteome</keyword>
<dbReference type="Pfam" id="PF02012">
    <property type="entry name" value="BNR"/>
    <property type="match status" value="1"/>
</dbReference>
<keyword evidence="1" id="KW-0472">Membrane</keyword>